<dbReference type="Proteomes" id="UP000014974">
    <property type="component" value="Unassembled WGS sequence"/>
</dbReference>
<evidence type="ECO:0000313" key="2">
    <source>
        <dbReference type="Proteomes" id="UP000014974"/>
    </source>
</evidence>
<dbReference type="STRING" id="641524.ADICYQ_1039"/>
<dbReference type="AlphaFoldDB" id="S7VIX7"/>
<proteinExistence type="predicted"/>
<organism evidence="1 2">
    <name type="scientific">Cyclobacterium qasimii M12-11B</name>
    <dbReference type="NCBI Taxonomy" id="641524"/>
    <lineage>
        <taxon>Bacteria</taxon>
        <taxon>Pseudomonadati</taxon>
        <taxon>Bacteroidota</taxon>
        <taxon>Cytophagia</taxon>
        <taxon>Cytophagales</taxon>
        <taxon>Cyclobacteriaceae</taxon>
        <taxon>Cyclobacterium</taxon>
    </lineage>
</organism>
<accession>S7VIX7</accession>
<comment type="caution">
    <text evidence="1">The sequence shown here is derived from an EMBL/GenBank/DDBJ whole genome shotgun (WGS) entry which is preliminary data.</text>
</comment>
<dbReference type="EMBL" id="ATNM01000049">
    <property type="protein sequence ID" value="EPR70155.1"/>
    <property type="molecule type" value="Genomic_DNA"/>
</dbReference>
<gene>
    <name evidence="1" type="ORF">ADICYQ_1039</name>
</gene>
<reference evidence="1 2" key="1">
    <citation type="journal article" date="2013" name="Genome Announc.">
        <title>Draft Genome Sequence of Cyclobacterium qasimii Strain M12-11BT, Isolated from Arctic Marine Sediment.</title>
        <authorList>
            <person name="Shivaji S."/>
            <person name="Ara S."/>
            <person name="Singh A."/>
            <person name="Kumar Pinnaka A."/>
        </authorList>
    </citation>
    <scope>NUCLEOTIDE SEQUENCE [LARGE SCALE GENOMIC DNA]</scope>
    <source>
        <strain evidence="1 2">M12-11B</strain>
    </source>
</reference>
<name>S7VIX7_9BACT</name>
<protein>
    <submittedName>
        <fullName evidence="1">Uncharacterized protein</fullName>
    </submittedName>
</protein>
<evidence type="ECO:0000313" key="1">
    <source>
        <dbReference type="EMBL" id="EPR70155.1"/>
    </source>
</evidence>
<sequence>MDRQALPALGFNINSSVEVIVPYFAHVSSQKILLAWFDGEEIIAFLRLRKKDNGKGNE</sequence>